<evidence type="ECO:0000313" key="3">
    <source>
        <dbReference type="EMBL" id="KAL0195864.1"/>
    </source>
</evidence>
<reference evidence="3 4" key="1">
    <citation type="submission" date="2024-05" db="EMBL/GenBank/DDBJ databases">
        <title>Genome sequencing and assembly of Indian major carp, Cirrhinus mrigala (Hamilton, 1822).</title>
        <authorList>
            <person name="Mohindra V."/>
            <person name="Chowdhury L.M."/>
            <person name="Lal K."/>
            <person name="Jena J.K."/>
        </authorList>
    </citation>
    <scope>NUCLEOTIDE SEQUENCE [LARGE SCALE GENOMIC DNA]</scope>
    <source>
        <strain evidence="3">CM1030</strain>
        <tissue evidence="3">Blood</tissue>
    </source>
</reference>
<dbReference type="AlphaFoldDB" id="A0ABD0RBN5"/>
<sequence>MLEVVKEEPCLKPAKVSRNKQRKSFSRNRTHIGQQSACSDLPPSSPGDTLEPLTTETHDGETPSAPEADAPPSHPPDTSPPHSGSPAPTCRSGQNEWMGVDKQERVASRTPEPPPERPLRISSDPEVLATQLNSLPGMACSSHVYSTPKHYVRFSSPFLANRSPSTLGVPTGRRRSREMPETPTTTGSCKKRWLKQALEEEGSTSPGGGRPSLLMPSESPLSPSINGESYSPLPLNGSCSLPGGVAYPVEEKALMFSRSLYVGDFHPIRVSFQQTHRARPCCLPRLLDRDQRNPALSLQHPCRFPATLCHK</sequence>
<feature type="compositionally biased region" description="Basic and acidic residues" evidence="2">
    <location>
        <begin position="1"/>
        <end position="10"/>
    </location>
</feature>
<feature type="compositionally biased region" description="Low complexity" evidence="2">
    <location>
        <begin position="211"/>
        <end position="224"/>
    </location>
</feature>
<feature type="compositionally biased region" description="Basic residues" evidence="2">
    <location>
        <begin position="15"/>
        <end position="30"/>
    </location>
</feature>
<protein>
    <submittedName>
        <fullName evidence="3">Uncharacterized protein</fullName>
    </submittedName>
</protein>
<feature type="non-terminal residue" evidence="3">
    <location>
        <position position="311"/>
    </location>
</feature>
<name>A0ABD0RBN5_CIRMR</name>
<comment type="caution">
    <text evidence="3">The sequence shown here is derived from an EMBL/GenBank/DDBJ whole genome shotgun (WGS) entry which is preliminary data.</text>
</comment>
<dbReference type="GO" id="GO:0006325">
    <property type="term" value="P:chromatin organization"/>
    <property type="evidence" value="ECO:0007669"/>
    <property type="project" value="UniProtKB-KW"/>
</dbReference>
<dbReference type="PANTHER" id="PTHR46462">
    <property type="entry name" value="UPSET, ISOFORM A"/>
    <property type="match status" value="1"/>
</dbReference>
<dbReference type="EMBL" id="JAMKFB020000004">
    <property type="protein sequence ID" value="KAL0195864.1"/>
    <property type="molecule type" value="Genomic_DNA"/>
</dbReference>
<feature type="region of interest" description="Disordered" evidence="2">
    <location>
        <begin position="1"/>
        <end position="123"/>
    </location>
</feature>
<accession>A0ABD0RBN5</accession>
<gene>
    <name evidence="3" type="ORF">M9458_009436</name>
</gene>
<dbReference type="Proteomes" id="UP001529510">
    <property type="component" value="Unassembled WGS sequence"/>
</dbReference>
<dbReference type="PANTHER" id="PTHR46462:SF2">
    <property type="entry name" value="INACTIVE HISTONE-LYSINE N-METHYLTRANSFERASE 2E"/>
    <property type="match status" value="1"/>
</dbReference>
<keyword evidence="4" id="KW-1185">Reference proteome</keyword>
<evidence type="ECO:0000313" key="4">
    <source>
        <dbReference type="Proteomes" id="UP001529510"/>
    </source>
</evidence>
<organism evidence="3 4">
    <name type="scientific">Cirrhinus mrigala</name>
    <name type="common">Mrigala</name>
    <dbReference type="NCBI Taxonomy" id="683832"/>
    <lineage>
        <taxon>Eukaryota</taxon>
        <taxon>Metazoa</taxon>
        <taxon>Chordata</taxon>
        <taxon>Craniata</taxon>
        <taxon>Vertebrata</taxon>
        <taxon>Euteleostomi</taxon>
        <taxon>Actinopterygii</taxon>
        <taxon>Neopterygii</taxon>
        <taxon>Teleostei</taxon>
        <taxon>Ostariophysi</taxon>
        <taxon>Cypriniformes</taxon>
        <taxon>Cyprinidae</taxon>
        <taxon>Labeoninae</taxon>
        <taxon>Labeonini</taxon>
        <taxon>Cirrhinus</taxon>
    </lineage>
</organism>
<evidence type="ECO:0000256" key="2">
    <source>
        <dbReference type="SAM" id="MobiDB-lite"/>
    </source>
</evidence>
<evidence type="ECO:0000256" key="1">
    <source>
        <dbReference type="ARBA" id="ARBA00022853"/>
    </source>
</evidence>
<feature type="region of interest" description="Disordered" evidence="2">
    <location>
        <begin position="163"/>
        <end position="227"/>
    </location>
</feature>
<keyword evidence="1" id="KW-0156">Chromatin regulator</keyword>
<proteinExistence type="predicted"/>